<gene>
    <name evidence="3" type="ORF">Tco025E_05628</name>
</gene>
<protein>
    <submittedName>
        <fullName evidence="3">Uncharacterized protein</fullName>
    </submittedName>
</protein>
<dbReference type="RefSeq" id="XP_029227365.1">
    <property type="nucleotide sequence ID" value="XM_029372521.1"/>
</dbReference>
<accession>A0A3R7P0D5</accession>
<dbReference type="OrthoDB" id="245165at2759"/>
<feature type="compositionally biased region" description="Pro residues" evidence="2">
    <location>
        <begin position="553"/>
        <end position="570"/>
    </location>
</feature>
<organism evidence="3 4">
    <name type="scientific">Trypanosoma conorhini</name>
    <dbReference type="NCBI Taxonomy" id="83891"/>
    <lineage>
        <taxon>Eukaryota</taxon>
        <taxon>Discoba</taxon>
        <taxon>Euglenozoa</taxon>
        <taxon>Kinetoplastea</taxon>
        <taxon>Metakinetoplastina</taxon>
        <taxon>Trypanosomatida</taxon>
        <taxon>Trypanosomatidae</taxon>
        <taxon>Trypanosoma</taxon>
    </lineage>
</organism>
<sequence>MAECGDVRVPCKSLLSRPPSSGLRGEEALDAEASSHLATLRMTPQAQHVALGDVAAITLRPEREGGTFSGTRAGTGSGRETQATPLANQRGSSHTRPPPPPASSSIISLKLQDSGEVGLRGISTAGPASLSDGLHSGWRRQTSEAALNGEEGPLSPLERYLASRRHPVSGLRPTQPPHPVEVVPCETLDKRPAELASSRLCRHNKYFALMHKGMEKDACDAPRGVYGNEVDGSTLAILAGIGSVGAPGENAPAPREERVAVEAADENEPIFPPLTYPDPSHPGILHRLCDARQMTCIAGTHPSGGNSGCSEDATVVVGGGAAAAAEEKEGGSGRREAYLLKKLQEKSCDLERARAELRRSQESVERETEQRIQQEELILGNFRHLTSAQRALLDFDALLRPAVRLEDLDHCGRENPIDSSLPTKRRLSFTFIHQLRERSVTPGDRMAQQDTTVSSATGAEPLPARERAPTARCPEEKVDSRPPSPGLEPAAPCTLRLPSAGEDTLEEPTARPPPLTSGSRGGHVAHAQPPPTAPSPTRPPASGVAVPQTSAGAPPPPPPPPPRKLPPPPP</sequence>
<dbReference type="AlphaFoldDB" id="A0A3R7P0D5"/>
<keyword evidence="4" id="KW-1185">Reference proteome</keyword>
<feature type="region of interest" description="Disordered" evidence="2">
    <location>
        <begin position="57"/>
        <end position="106"/>
    </location>
</feature>
<comment type="caution">
    <text evidence="3">The sequence shown here is derived from an EMBL/GenBank/DDBJ whole genome shotgun (WGS) entry which is preliminary data.</text>
</comment>
<dbReference type="GeneID" id="40319239"/>
<feature type="compositionally biased region" description="Basic and acidic residues" evidence="2">
    <location>
        <begin position="463"/>
        <end position="480"/>
    </location>
</feature>
<dbReference type="EMBL" id="MKKU01000340">
    <property type="protein sequence ID" value="RNF15062.1"/>
    <property type="molecule type" value="Genomic_DNA"/>
</dbReference>
<evidence type="ECO:0000256" key="1">
    <source>
        <dbReference type="SAM" id="Coils"/>
    </source>
</evidence>
<name>A0A3R7P0D5_9TRYP</name>
<feature type="region of interest" description="Disordered" evidence="2">
    <location>
        <begin position="440"/>
        <end position="570"/>
    </location>
</feature>
<feature type="region of interest" description="Disordered" evidence="2">
    <location>
        <begin position="1"/>
        <end position="30"/>
    </location>
</feature>
<reference evidence="3 4" key="1">
    <citation type="journal article" date="2018" name="BMC Genomics">
        <title>Genomic comparison of Trypanosoma conorhini and Trypanosoma rangeli to Trypanosoma cruzi strains of high and low virulence.</title>
        <authorList>
            <person name="Bradwell K.R."/>
            <person name="Koparde V.N."/>
            <person name="Matveyev A.V."/>
            <person name="Serrano M.G."/>
            <person name="Alves J.M."/>
            <person name="Parikh H."/>
            <person name="Huang B."/>
            <person name="Lee V."/>
            <person name="Espinosa-Alvarez O."/>
            <person name="Ortiz P.A."/>
            <person name="Costa-Martins A.G."/>
            <person name="Teixeira M.M."/>
            <person name="Buck G.A."/>
        </authorList>
    </citation>
    <scope>NUCLEOTIDE SEQUENCE [LARGE SCALE GENOMIC DNA]</scope>
    <source>
        <strain evidence="3 4">025E</strain>
    </source>
</reference>
<feature type="compositionally biased region" description="Low complexity" evidence="2">
    <location>
        <begin position="13"/>
        <end position="23"/>
    </location>
</feature>
<evidence type="ECO:0000313" key="4">
    <source>
        <dbReference type="Proteomes" id="UP000284403"/>
    </source>
</evidence>
<feature type="coiled-coil region" evidence="1">
    <location>
        <begin position="343"/>
        <end position="370"/>
    </location>
</feature>
<evidence type="ECO:0000256" key="2">
    <source>
        <dbReference type="SAM" id="MobiDB-lite"/>
    </source>
</evidence>
<feature type="compositionally biased region" description="Polar residues" evidence="2">
    <location>
        <begin position="69"/>
        <end position="91"/>
    </location>
</feature>
<feature type="compositionally biased region" description="Pro residues" evidence="2">
    <location>
        <begin position="528"/>
        <end position="539"/>
    </location>
</feature>
<evidence type="ECO:0000313" key="3">
    <source>
        <dbReference type="EMBL" id="RNF15062.1"/>
    </source>
</evidence>
<dbReference type="Proteomes" id="UP000284403">
    <property type="component" value="Unassembled WGS sequence"/>
</dbReference>
<feature type="compositionally biased region" description="Polar residues" evidence="2">
    <location>
        <begin position="448"/>
        <end position="457"/>
    </location>
</feature>
<proteinExistence type="predicted"/>
<keyword evidence="1" id="KW-0175">Coiled coil</keyword>